<protein>
    <recommendedName>
        <fullName evidence="6">Copper resistance protein D</fullName>
    </recommendedName>
</protein>
<feature type="transmembrane region" description="Helical" evidence="6">
    <location>
        <begin position="94"/>
        <end position="111"/>
    </location>
</feature>
<evidence type="ECO:0000256" key="2">
    <source>
        <dbReference type="ARBA" id="ARBA00022475"/>
    </source>
</evidence>
<reference evidence="8 9" key="1">
    <citation type="submission" date="2016-04" db="EMBL/GenBank/DDBJ databases">
        <title>ATOL: Assembling a taxonomically balanced genome-scale reconstruction of the evolutionary history of the Enterobacteriaceae.</title>
        <authorList>
            <person name="Plunkett G.III."/>
            <person name="Neeno-Eckwall E.C."/>
            <person name="Glasner J.D."/>
            <person name="Perna N.T."/>
        </authorList>
    </citation>
    <scope>NUCLEOTIDE SEQUENCE [LARGE SCALE GENOMIC DNA]</scope>
    <source>
        <strain evidence="8 9">ATCC 35613</strain>
    </source>
</reference>
<comment type="function">
    <text evidence="6">Involved in copper resistance.</text>
</comment>
<evidence type="ECO:0000256" key="5">
    <source>
        <dbReference type="ARBA" id="ARBA00023136"/>
    </source>
</evidence>
<keyword evidence="2 6" id="KW-1003">Cell membrane</keyword>
<keyword evidence="6" id="KW-0997">Cell inner membrane</keyword>
<dbReference type="NCBIfam" id="NF033808">
    <property type="entry name" value="copper_CopD"/>
    <property type="match status" value="1"/>
</dbReference>
<dbReference type="Pfam" id="PF05425">
    <property type="entry name" value="CopD"/>
    <property type="match status" value="1"/>
</dbReference>
<comment type="caution">
    <text evidence="8">The sequence shown here is derived from an EMBL/GenBank/DDBJ whole genome shotgun (WGS) entry which is preliminary data.</text>
</comment>
<keyword evidence="3 6" id="KW-0812">Transmembrane</keyword>
<feature type="transmembrane region" description="Helical" evidence="6">
    <location>
        <begin position="270"/>
        <end position="295"/>
    </location>
</feature>
<dbReference type="GO" id="GO:0005886">
    <property type="term" value="C:plasma membrane"/>
    <property type="evidence" value="ECO:0007669"/>
    <property type="project" value="UniProtKB-SubCell"/>
</dbReference>
<evidence type="ECO:0000256" key="3">
    <source>
        <dbReference type="ARBA" id="ARBA00022692"/>
    </source>
</evidence>
<feature type="transmembrane region" description="Helical" evidence="6">
    <location>
        <begin position="12"/>
        <end position="31"/>
    </location>
</feature>
<keyword evidence="4 6" id="KW-1133">Transmembrane helix</keyword>
<dbReference type="Proteomes" id="UP000078224">
    <property type="component" value="Unassembled WGS sequence"/>
</dbReference>
<evidence type="ECO:0000313" key="8">
    <source>
        <dbReference type="EMBL" id="OAT54951.1"/>
    </source>
</evidence>
<dbReference type="GO" id="GO:0006825">
    <property type="term" value="P:copper ion transport"/>
    <property type="evidence" value="ECO:0007669"/>
    <property type="project" value="InterPro"/>
</dbReference>
<feature type="domain" description="Copper resistance protein D" evidence="7">
    <location>
        <begin position="194"/>
        <end position="291"/>
    </location>
</feature>
<feature type="transmembrane region" description="Helical" evidence="6">
    <location>
        <begin position="198"/>
        <end position="224"/>
    </location>
</feature>
<evidence type="ECO:0000256" key="6">
    <source>
        <dbReference type="RuleBase" id="RU369037"/>
    </source>
</evidence>
<comment type="similarity">
    <text evidence="6">Belongs to the CopD family.</text>
</comment>
<organism evidence="8 9">
    <name type="scientific">Providencia heimbachae ATCC 35613</name>
    <dbReference type="NCBI Taxonomy" id="1354272"/>
    <lineage>
        <taxon>Bacteria</taxon>
        <taxon>Pseudomonadati</taxon>
        <taxon>Pseudomonadota</taxon>
        <taxon>Gammaproteobacteria</taxon>
        <taxon>Enterobacterales</taxon>
        <taxon>Morganellaceae</taxon>
        <taxon>Providencia</taxon>
    </lineage>
</organism>
<feature type="transmembrane region" description="Helical" evidence="6">
    <location>
        <begin position="236"/>
        <end position="258"/>
    </location>
</feature>
<feature type="transmembrane region" description="Helical" evidence="6">
    <location>
        <begin position="118"/>
        <end position="141"/>
    </location>
</feature>
<dbReference type="InterPro" id="IPR047689">
    <property type="entry name" value="CopD"/>
</dbReference>
<keyword evidence="9" id="KW-1185">Reference proteome</keyword>
<keyword evidence="6" id="KW-0186">Copper</keyword>
<dbReference type="EMBL" id="LXEW01000003">
    <property type="protein sequence ID" value="OAT54951.1"/>
    <property type="molecule type" value="Genomic_DNA"/>
</dbReference>
<dbReference type="AlphaFoldDB" id="A0A1B7K465"/>
<accession>A0A1B7K465</accession>
<name>A0A1B7K465_9GAMM</name>
<dbReference type="InterPro" id="IPR008457">
    <property type="entry name" value="Cu-R_CopD_dom"/>
</dbReference>
<dbReference type="PANTHER" id="PTHR34820:SF4">
    <property type="entry name" value="INNER MEMBRANE PROTEIN YEBZ"/>
    <property type="match status" value="1"/>
</dbReference>
<proteinExistence type="inferred from homology"/>
<dbReference type="GO" id="GO:0046688">
    <property type="term" value="P:response to copper ion"/>
    <property type="evidence" value="ECO:0007669"/>
    <property type="project" value="UniProtKB-UniRule"/>
</dbReference>
<dbReference type="InterPro" id="IPR032694">
    <property type="entry name" value="CopC/D"/>
</dbReference>
<comment type="subcellular location">
    <subcellularLocation>
        <location evidence="6">Cell inner membrane</location>
        <topology evidence="6">Multi-pass membrane protein</topology>
    </subcellularLocation>
    <subcellularLocation>
        <location evidence="1">Cell membrane</location>
        <topology evidence="1">Multi-pass membrane protein</topology>
    </subcellularLocation>
</comment>
<gene>
    <name evidence="8" type="ORF">M998_0100</name>
</gene>
<dbReference type="OrthoDB" id="7032707at2"/>
<evidence type="ECO:0000256" key="1">
    <source>
        <dbReference type="ARBA" id="ARBA00004651"/>
    </source>
</evidence>
<keyword evidence="5 6" id="KW-0472">Membrane</keyword>
<evidence type="ECO:0000313" key="9">
    <source>
        <dbReference type="Proteomes" id="UP000078224"/>
    </source>
</evidence>
<sequence>MSLEAFYTLIRFIHFIAAMLMCGMSIFAAMLTYGQFSYLLGRYLNKGIIFSAVITAITTFAWMFAQAGLMGDGWADALDWNIWQGVFGTSFGRVWRWELLCSVILLGVIFIRRMKVRLHLILILSIVLLGLHALIGHAAMYEGFAGTLHRLNQFIHLISAAYWFGGLWPFLICIQFLRNRKELVTGMDKQIFKTMTQFSRIGHVAVSLVVITGIVSSVTLLPNWPFVYSYSEYQSWLWLKIILVLTMVLLALINRYIVVPSLKRKGRINYLIINSWVELLLGTMAVLAVAIFATYQPI</sequence>
<dbReference type="RefSeq" id="WP_068907104.1">
    <property type="nucleotide sequence ID" value="NZ_LXEW01000003.1"/>
</dbReference>
<dbReference type="PANTHER" id="PTHR34820">
    <property type="entry name" value="INNER MEMBRANE PROTEIN YEBZ"/>
    <property type="match status" value="1"/>
</dbReference>
<evidence type="ECO:0000259" key="7">
    <source>
        <dbReference type="Pfam" id="PF05425"/>
    </source>
</evidence>
<evidence type="ECO:0000256" key="4">
    <source>
        <dbReference type="ARBA" id="ARBA00022989"/>
    </source>
</evidence>
<feature type="transmembrane region" description="Helical" evidence="6">
    <location>
        <begin position="43"/>
        <end position="65"/>
    </location>
</feature>
<feature type="transmembrane region" description="Helical" evidence="6">
    <location>
        <begin position="153"/>
        <end position="177"/>
    </location>
</feature>
<dbReference type="PATRIC" id="fig|1354272.4.peg.104"/>